<dbReference type="InterPro" id="IPR017441">
    <property type="entry name" value="Protein_kinase_ATP_BS"/>
</dbReference>
<evidence type="ECO:0000256" key="8">
    <source>
        <dbReference type="ARBA" id="ARBA00022777"/>
    </source>
</evidence>
<comment type="cofactor">
    <cofactor evidence="1 12">
        <name>Mg(2+)</name>
        <dbReference type="ChEBI" id="CHEBI:18420"/>
    </cofactor>
</comment>
<reference evidence="18" key="1">
    <citation type="submission" date="2025-08" db="UniProtKB">
        <authorList>
            <consortium name="Ensembl"/>
        </authorList>
    </citation>
    <scope>IDENTIFICATION</scope>
</reference>
<dbReference type="GO" id="GO:0000287">
    <property type="term" value="F:magnesium ion binding"/>
    <property type="evidence" value="ECO:0007669"/>
    <property type="project" value="InterPro"/>
</dbReference>
<evidence type="ECO:0000256" key="10">
    <source>
        <dbReference type="ARBA" id="ARBA00047899"/>
    </source>
</evidence>
<dbReference type="SUPFAM" id="SSF56112">
    <property type="entry name" value="Protein kinase-like (PK-like)"/>
    <property type="match status" value="2"/>
</dbReference>
<evidence type="ECO:0000256" key="15">
    <source>
        <dbReference type="PROSITE-ProRule" id="PRU10141"/>
    </source>
</evidence>
<dbReference type="InterPro" id="IPR011009">
    <property type="entry name" value="Kinase-like_dom_sf"/>
</dbReference>
<dbReference type="Pfam" id="PF00433">
    <property type="entry name" value="Pkinase_C"/>
    <property type="match status" value="1"/>
</dbReference>
<keyword evidence="4" id="KW-0597">Phosphoprotein</keyword>
<dbReference type="PROSITE" id="PS50011">
    <property type="entry name" value="PROTEIN_KINASE_DOM"/>
    <property type="match status" value="2"/>
</dbReference>
<evidence type="ECO:0000313" key="19">
    <source>
        <dbReference type="Proteomes" id="UP000694727"/>
    </source>
</evidence>
<evidence type="ECO:0000256" key="12">
    <source>
        <dbReference type="PIRNR" id="PIRNR000606"/>
    </source>
</evidence>
<dbReference type="Gene3D" id="3.30.200.20">
    <property type="entry name" value="Phosphorylase Kinase, domain 1"/>
    <property type="match status" value="2"/>
</dbReference>
<evidence type="ECO:0000259" key="16">
    <source>
        <dbReference type="PROSITE" id="PS50011"/>
    </source>
</evidence>
<keyword evidence="6" id="KW-0677">Repeat</keyword>
<comment type="catalytic activity">
    <reaction evidence="11 12">
        <text>L-seryl-[protein] + ATP = O-phospho-L-seryl-[protein] + ADP + H(+)</text>
        <dbReference type="Rhea" id="RHEA:17989"/>
        <dbReference type="Rhea" id="RHEA-COMP:9863"/>
        <dbReference type="Rhea" id="RHEA-COMP:11604"/>
        <dbReference type="ChEBI" id="CHEBI:15378"/>
        <dbReference type="ChEBI" id="CHEBI:29999"/>
        <dbReference type="ChEBI" id="CHEBI:30616"/>
        <dbReference type="ChEBI" id="CHEBI:83421"/>
        <dbReference type="ChEBI" id="CHEBI:456216"/>
        <dbReference type="EC" id="2.7.11.1"/>
    </reaction>
</comment>
<dbReference type="EC" id="2.7.11.1" evidence="12"/>
<evidence type="ECO:0000259" key="17">
    <source>
        <dbReference type="PROSITE" id="PS51285"/>
    </source>
</evidence>
<dbReference type="AlphaFoldDB" id="A0A8D0R3X1"/>
<evidence type="ECO:0000256" key="5">
    <source>
        <dbReference type="ARBA" id="ARBA00022679"/>
    </source>
</evidence>
<dbReference type="SMART" id="SM00220">
    <property type="entry name" value="S_TKc"/>
    <property type="match status" value="2"/>
</dbReference>
<dbReference type="CDD" id="cd14178">
    <property type="entry name" value="STKc_RSK3_C"/>
    <property type="match status" value="1"/>
</dbReference>
<dbReference type="InterPro" id="IPR000719">
    <property type="entry name" value="Prot_kinase_dom"/>
</dbReference>
<dbReference type="CDD" id="cd05582">
    <property type="entry name" value="STKc_RSK_N"/>
    <property type="match status" value="1"/>
</dbReference>
<feature type="domain" description="Protein kinase" evidence="16">
    <location>
        <begin position="410"/>
        <end position="667"/>
    </location>
</feature>
<feature type="active site" description="Proton acceptor" evidence="13">
    <location>
        <position position="527"/>
    </location>
</feature>
<keyword evidence="8 12" id="KW-0418">Kinase</keyword>
<dbReference type="Proteomes" id="UP000694727">
    <property type="component" value="Unplaced"/>
</dbReference>
<sequence length="728" mass="81507">MTGRAAATGRVPSTWSRGPTLCGWKPVTAELGGLNPSSSPGASASPPFVTVMSGSWAVSIFGVCVPQVFLVRKVKGSDAGQLYAMKVLKKATLKVRDRVRSKMERDILAEVNHPFIVKLHYAFQTEGKLYLILDFLRGGDLFTRLSKEVMFTEEDVKFYLAELALALDHLHGLGIIYRDLKPENILLDEEGHIKITDFGLSKEAIDHDKRAYSFCGTIEYMAPEVVNRRGHTQSADWWSFGVLMFEMLTGSLPFQGKDRKETMALVLKAKLGMPQFLSAEAQSLLRALFKRNPCNRLGAGLDGVEEIKRHPFFATIDWNKLYRKEIKPPFKPAVGRPEDTFHFDPEFTTRTPTDSPGVPPSANAHHLFRGFSFVASSLVQEPSQQDLHKATVHPIVQQLHGNNIHFTDGYEIKEDIGVGSYSVCKRCVHKATDAEYAVKIIDKSKRDPSEEIEILLRYGQHPNIITLKDVYDDGKCVYLVMELMRGGELLDRILRQRCFSEREASDVLCTIAKTMDYLHSQGVVHRDLKPSNILYMDESGNPESIRICDFGFAKQLRAENGLLMTPCYTANFVAPEVLKRQGYDAACDIWSLGILLYTMLAGFTPFANGPDDTPEDILARIGSGKYALSGGNWDSISDAAKDVVSKMLHVDPHQRLTAVQVLKHPWIVNREYLSQNQLSRQDVHLVKGAMAATYFALNRTPQAPRLEPVLSSSLAQRRGMKRLTSTRL</sequence>
<dbReference type="GO" id="GO:0005524">
    <property type="term" value="F:ATP binding"/>
    <property type="evidence" value="ECO:0007669"/>
    <property type="project" value="UniProtKB-UniRule"/>
</dbReference>
<proteinExistence type="inferred from homology"/>
<keyword evidence="9 12" id="KW-0067">ATP-binding</keyword>
<evidence type="ECO:0000256" key="9">
    <source>
        <dbReference type="ARBA" id="ARBA00022840"/>
    </source>
</evidence>
<evidence type="ECO:0000256" key="1">
    <source>
        <dbReference type="ARBA" id="ARBA00001946"/>
    </source>
</evidence>
<dbReference type="InterPro" id="IPR042766">
    <property type="entry name" value="RSK3_STKc"/>
</dbReference>
<dbReference type="FunFam" id="1.10.510.10:FF:000041">
    <property type="entry name" value="Ribosomal protein S6 kinase"/>
    <property type="match status" value="1"/>
</dbReference>
<dbReference type="PANTHER" id="PTHR24351">
    <property type="entry name" value="RIBOSOMAL PROTEIN S6 KINASE"/>
    <property type="match status" value="1"/>
</dbReference>
<evidence type="ECO:0000256" key="3">
    <source>
        <dbReference type="ARBA" id="ARBA00022527"/>
    </source>
</evidence>
<accession>A0A8D0R3X1</accession>
<dbReference type="FunFam" id="3.30.200.20:FF:000013">
    <property type="entry name" value="Ribosomal protein S6 kinase"/>
    <property type="match status" value="1"/>
</dbReference>
<dbReference type="FunFam" id="3.30.200.20:FF:000121">
    <property type="entry name" value="Ribosomal protein S6 kinase"/>
    <property type="match status" value="1"/>
</dbReference>
<feature type="domain" description="AGC-kinase C-terminal" evidence="17">
    <location>
        <begin position="314"/>
        <end position="383"/>
    </location>
</feature>
<feature type="active site" description="Proton acceptor" evidence="13">
    <location>
        <position position="179"/>
    </location>
</feature>
<evidence type="ECO:0000256" key="14">
    <source>
        <dbReference type="PIRSR" id="PIRSR000606-51"/>
    </source>
</evidence>
<evidence type="ECO:0000256" key="2">
    <source>
        <dbReference type="ARBA" id="ARBA00009804"/>
    </source>
</evidence>
<dbReference type="Ensembl" id="ENSSSCT00025026152.1">
    <property type="protein sequence ID" value="ENSSSCP00025011050.1"/>
    <property type="gene ID" value="ENSSSCG00025019132.1"/>
</dbReference>
<evidence type="ECO:0000256" key="4">
    <source>
        <dbReference type="ARBA" id="ARBA00022553"/>
    </source>
</evidence>
<dbReference type="GO" id="GO:0004711">
    <property type="term" value="F:ribosomal protein S6 kinase activity"/>
    <property type="evidence" value="ECO:0007669"/>
    <property type="project" value="InterPro"/>
</dbReference>
<evidence type="ECO:0000256" key="13">
    <source>
        <dbReference type="PIRSR" id="PIRSR000606-50"/>
    </source>
</evidence>
<name>A0A8D0R3X1_PIG</name>
<dbReference type="PROSITE" id="PS51285">
    <property type="entry name" value="AGC_KINASE_CTER"/>
    <property type="match status" value="1"/>
</dbReference>
<gene>
    <name evidence="18" type="primary">RPS6KA2</name>
</gene>
<dbReference type="PIRSF" id="PIRSF000606">
    <property type="entry name" value="Ribsml_S6_kin_2"/>
    <property type="match status" value="1"/>
</dbReference>
<dbReference type="InterPro" id="IPR017892">
    <property type="entry name" value="Pkinase_C"/>
</dbReference>
<dbReference type="PROSITE" id="PS00107">
    <property type="entry name" value="PROTEIN_KINASE_ATP"/>
    <property type="match status" value="1"/>
</dbReference>
<evidence type="ECO:0000256" key="6">
    <source>
        <dbReference type="ARBA" id="ARBA00022737"/>
    </source>
</evidence>
<dbReference type="Gene3D" id="1.10.510.10">
    <property type="entry name" value="Transferase(Phosphotransferase) domain 1"/>
    <property type="match status" value="2"/>
</dbReference>
<dbReference type="GO" id="GO:0035556">
    <property type="term" value="P:intracellular signal transduction"/>
    <property type="evidence" value="ECO:0007669"/>
    <property type="project" value="InterPro"/>
</dbReference>
<dbReference type="Pfam" id="PF00069">
    <property type="entry name" value="Pkinase"/>
    <property type="match status" value="2"/>
</dbReference>
<dbReference type="SMART" id="SM00133">
    <property type="entry name" value="S_TK_X"/>
    <property type="match status" value="1"/>
</dbReference>
<dbReference type="InterPro" id="IPR008271">
    <property type="entry name" value="Ser/Thr_kinase_AS"/>
</dbReference>
<keyword evidence="7 12" id="KW-0547">Nucleotide-binding</keyword>
<comment type="catalytic activity">
    <reaction evidence="10 12">
        <text>L-threonyl-[protein] + ATP = O-phospho-L-threonyl-[protein] + ADP + H(+)</text>
        <dbReference type="Rhea" id="RHEA:46608"/>
        <dbReference type="Rhea" id="RHEA-COMP:11060"/>
        <dbReference type="Rhea" id="RHEA-COMP:11605"/>
        <dbReference type="ChEBI" id="CHEBI:15378"/>
        <dbReference type="ChEBI" id="CHEBI:30013"/>
        <dbReference type="ChEBI" id="CHEBI:30616"/>
        <dbReference type="ChEBI" id="CHEBI:61977"/>
        <dbReference type="ChEBI" id="CHEBI:456216"/>
        <dbReference type="EC" id="2.7.11.1"/>
    </reaction>
</comment>
<feature type="binding site" evidence="14">
    <location>
        <position position="86"/>
    </location>
    <ligand>
        <name>ATP</name>
        <dbReference type="ChEBI" id="CHEBI:30616"/>
    </ligand>
</feature>
<keyword evidence="3 12" id="KW-0723">Serine/threonine-protein kinase</keyword>
<evidence type="ECO:0000256" key="7">
    <source>
        <dbReference type="ARBA" id="ARBA00022741"/>
    </source>
</evidence>
<feature type="binding site" evidence="14">
    <location>
        <begin position="416"/>
        <end position="424"/>
    </location>
    <ligand>
        <name>ATP</name>
        <dbReference type="ChEBI" id="CHEBI:30616"/>
    </ligand>
</feature>
<keyword evidence="5 12" id="KW-0808">Transferase</keyword>
<dbReference type="InterPro" id="IPR000961">
    <property type="entry name" value="AGC-kinase_C"/>
</dbReference>
<organism evidence="18 19">
    <name type="scientific">Sus scrofa</name>
    <name type="common">Pig</name>
    <dbReference type="NCBI Taxonomy" id="9823"/>
    <lineage>
        <taxon>Eukaryota</taxon>
        <taxon>Metazoa</taxon>
        <taxon>Chordata</taxon>
        <taxon>Craniata</taxon>
        <taxon>Vertebrata</taxon>
        <taxon>Euteleostomi</taxon>
        <taxon>Mammalia</taxon>
        <taxon>Eutheria</taxon>
        <taxon>Laurasiatheria</taxon>
        <taxon>Artiodactyla</taxon>
        <taxon>Suina</taxon>
        <taxon>Suidae</taxon>
        <taxon>Sus</taxon>
    </lineage>
</organism>
<feature type="binding site" evidence="14 15">
    <location>
        <position position="439"/>
    </location>
    <ligand>
        <name>ATP</name>
        <dbReference type="ChEBI" id="CHEBI:30616"/>
    </ligand>
</feature>
<evidence type="ECO:0000256" key="11">
    <source>
        <dbReference type="ARBA" id="ARBA00048679"/>
    </source>
</evidence>
<dbReference type="PROSITE" id="PS00108">
    <property type="entry name" value="PROTEIN_KINASE_ST"/>
    <property type="match status" value="2"/>
</dbReference>
<comment type="similarity">
    <text evidence="2 12">Belongs to the protein kinase superfamily. AGC Ser/Thr protein kinase family. S6 kinase subfamily.</text>
</comment>
<feature type="domain" description="Protein kinase" evidence="16">
    <location>
        <begin position="45"/>
        <end position="313"/>
    </location>
</feature>
<dbReference type="FunFam" id="1.10.510.10:FF:000010">
    <property type="entry name" value="Ribosomal protein S6 kinase"/>
    <property type="match status" value="1"/>
</dbReference>
<protein>
    <recommendedName>
        <fullName evidence="12">Ribosomal protein S6 kinase</fullName>
        <ecNumber evidence="12">2.7.11.1</ecNumber>
    </recommendedName>
</protein>
<evidence type="ECO:0000313" key="18">
    <source>
        <dbReference type="Ensembl" id="ENSSSCP00025011050.1"/>
    </source>
</evidence>
<dbReference type="InterPro" id="IPR041906">
    <property type="entry name" value="RSK_N"/>
</dbReference>
<dbReference type="InterPro" id="IPR016239">
    <property type="entry name" value="Ribosomal_S6_kinase_II"/>
</dbReference>